<evidence type="ECO:0000313" key="2">
    <source>
        <dbReference type="Proteomes" id="UP000265520"/>
    </source>
</evidence>
<reference evidence="1 2" key="1">
    <citation type="journal article" date="2018" name="Front. Plant Sci.">
        <title>Red Clover (Trifolium pratense) and Zigzag Clover (T. medium) - A Picture of Genomic Similarities and Differences.</title>
        <authorList>
            <person name="Dluhosova J."/>
            <person name="Istvanek J."/>
            <person name="Nedelnik J."/>
            <person name="Repkova J."/>
        </authorList>
    </citation>
    <scope>NUCLEOTIDE SEQUENCE [LARGE SCALE GENOMIC DNA]</scope>
    <source>
        <strain evidence="2">cv. 10/8</strain>
        <tissue evidence="1">Leaf</tissue>
    </source>
</reference>
<sequence>SKAKWNAVTLLTMWEESVTTTSLPRSGGRVTTAVKLWEFVAQSTECRKNDIP</sequence>
<dbReference type="Proteomes" id="UP000265520">
    <property type="component" value="Unassembled WGS sequence"/>
</dbReference>
<accession>A0A392UB81</accession>
<protein>
    <submittedName>
        <fullName evidence="1">Uncharacterized protein</fullName>
    </submittedName>
</protein>
<dbReference type="EMBL" id="LXQA010765909">
    <property type="protein sequence ID" value="MCI69954.1"/>
    <property type="molecule type" value="Genomic_DNA"/>
</dbReference>
<organism evidence="1 2">
    <name type="scientific">Trifolium medium</name>
    <dbReference type="NCBI Taxonomy" id="97028"/>
    <lineage>
        <taxon>Eukaryota</taxon>
        <taxon>Viridiplantae</taxon>
        <taxon>Streptophyta</taxon>
        <taxon>Embryophyta</taxon>
        <taxon>Tracheophyta</taxon>
        <taxon>Spermatophyta</taxon>
        <taxon>Magnoliopsida</taxon>
        <taxon>eudicotyledons</taxon>
        <taxon>Gunneridae</taxon>
        <taxon>Pentapetalae</taxon>
        <taxon>rosids</taxon>
        <taxon>fabids</taxon>
        <taxon>Fabales</taxon>
        <taxon>Fabaceae</taxon>
        <taxon>Papilionoideae</taxon>
        <taxon>50 kb inversion clade</taxon>
        <taxon>NPAAA clade</taxon>
        <taxon>Hologalegina</taxon>
        <taxon>IRL clade</taxon>
        <taxon>Trifolieae</taxon>
        <taxon>Trifolium</taxon>
    </lineage>
</organism>
<evidence type="ECO:0000313" key="1">
    <source>
        <dbReference type="EMBL" id="MCI69954.1"/>
    </source>
</evidence>
<feature type="non-terminal residue" evidence="1">
    <location>
        <position position="1"/>
    </location>
</feature>
<dbReference type="AlphaFoldDB" id="A0A392UB81"/>
<keyword evidence="2" id="KW-1185">Reference proteome</keyword>
<comment type="caution">
    <text evidence="1">The sequence shown here is derived from an EMBL/GenBank/DDBJ whole genome shotgun (WGS) entry which is preliminary data.</text>
</comment>
<name>A0A392UB81_9FABA</name>
<proteinExistence type="predicted"/>